<dbReference type="InterPro" id="IPR002575">
    <property type="entry name" value="Aminoglycoside_PTrfase"/>
</dbReference>
<proteinExistence type="predicted"/>
<evidence type="ECO:0000256" key="7">
    <source>
        <dbReference type="ARBA" id="ARBA00038873"/>
    </source>
</evidence>
<dbReference type="InterPro" id="IPR050249">
    <property type="entry name" value="Pseudomonas-type_ThrB"/>
</dbReference>
<keyword evidence="11" id="KW-1185">Reference proteome</keyword>
<evidence type="ECO:0000259" key="9">
    <source>
        <dbReference type="Pfam" id="PF01636"/>
    </source>
</evidence>
<dbReference type="Proteomes" id="UP000216020">
    <property type="component" value="Unassembled WGS sequence"/>
</dbReference>
<accession>A0A261RZ13</accession>
<comment type="function">
    <text evidence="6">Catalyzes the GTP-dependent phosphorylation of 5-hydroxy-L-lysine.</text>
</comment>
<evidence type="ECO:0000256" key="3">
    <source>
        <dbReference type="ARBA" id="ARBA00022679"/>
    </source>
</evidence>
<sequence>MPPSDFPVPPAIGILAAQARPVPLSWARDLAVEAYGLDAELTPLSGERDANFFARASDGQDYMLKISHPSEPEVASDFQTQALLHIARADPGLPVQRIVPALDRSASLRRPAPDGLPRVVRLIRYLPGLPMPKTARTASQRAAVAAMLARTDLALAGLRHPARELQLPWDLQRADAVAELLDHVPDAGRRALARDALRDYVRDAQPGLAGLRRQPIHNDFNLYNLLVDEADHDRIVGILDFGDMMHAPMVNDLAVAASYQVDESGDALAAIVGFAAAYHAVLPLTPAEIDVLYPLIRARLAMVVAISGWRAARNPANADYLLRNNAISWARLARCATLPPARVRDALRDALPGRSQPLTEPQ</sequence>
<evidence type="ECO:0000313" key="11">
    <source>
        <dbReference type="Proteomes" id="UP000216020"/>
    </source>
</evidence>
<dbReference type="AlphaFoldDB" id="A0A261RZ13"/>
<dbReference type="Gene3D" id="3.90.1200.10">
    <property type="match status" value="1"/>
</dbReference>
<dbReference type="PANTHER" id="PTHR21064:SF1">
    <property type="entry name" value="HYDROXYLYSINE KINASE"/>
    <property type="match status" value="1"/>
</dbReference>
<evidence type="ECO:0000256" key="2">
    <source>
        <dbReference type="ARBA" id="ARBA00022490"/>
    </source>
</evidence>
<evidence type="ECO:0000313" key="10">
    <source>
        <dbReference type="EMBL" id="OZI30326.1"/>
    </source>
</evidence>
<keyword evidence="3 10" id="KW-0808">Transferase</keyword>
<dbReference type="OrthoDB" id="156345at2"/>
<dbReference type="GO" id="GO:0005737">
    <property type="term" value="C:cytoplasm"/>
    <property type="evidence" value="ECO:0007669"/>
    <property type="project" value="UniProtKB-SubCell"/>
</dbReference>
<evidence type="ECO:0000256" key="8">
    <source>
        <dbReference type="ARBA" id="ARBA00040505"/>
    </source>
</evidence>
<keyword evidence="2" id="KW-0963">Cytoplasm</keyword>
<comment type="subcellular location">
    <subcellularLocation>
        <location evidence="1">Cytoplasm</location>
    </subcellularLocation>
</comment>
<evidence type="ECO:0000256" key="6">
    <source>
        <dbReference type="ARBA" id="ARBA00037368"/>
    </source>
</evidence>
<dbReference type="EC" id="2.7.1.81" evidence="7"/>
<gene>
    <name evidence="10" type="ORF">CAL29_19970</name>
</gene>
<organism evidence="10 11">
    <name type="scientific">Bordetella genomosp. 10</name>
    <dbReference type="NCBI Taxonomy" id="1416804"/>
    <lineage>
        <taxon>Bacteria</taxon>
        <taxon>Pseudomonadati</taxon>
        <taxon>Pseudomonadota</taxon>
        <taxon>Betaproteobacteria</taxon>
        <taxon>Burkholderiales</taxon>
        <taxon>Alcaligenaceae</taxon>
        <taxon>Bordetella</taxon>
    </lineage>
</organism>
<name>A0A261RZ13_9BORD</name>
<reference evidence="11" key="1">
    <citation type="submission" date="2017-05" db="EMBL/GenBank/DDBJ databases">
        <title>Complete and WGS of Bordetella genogroups.</title>
        <authorList>
            <person name="Spilker T."/>
            <person name="Lipuma J."/>
        </authorList>
    </citation>
    <scope>NUCLEOTIDE SEQUENCE [LARGE SCALE GENOMIC DNA]</scope>
    <source>
        <strain evidence="11">AU16122</strain>
    </source>
</reference>
<evidence type="ECO:0000256" key="1">
    <source>
        <dbReference type="ARBA" id="ARBA00004496"/>
    </source>
</evidence>
<dbReference type="RefSeq" id="WP_094854755.1">
    <property type="nucleotide sequence ID" value="NZ_NEVM01000005.1"/>
</dbReference>
<dbReference type="PANTHER" id="PTHR21064">
    <property type="entry name" value="AMINOGLYCOSIDE PHOSPHOTRANSFERASE DOMAIN-CONTAINING PROTEIN-RELATED"/>
    <property type="match status" value="1"/>
</dbReference>
<evidence type="ECO:0000256" key="4">
    <source>
        <dbReference type="ARBA" id="ARBA00022777"/>
    </source>
</evidence>
<dbReference type="GO" id="GO:0047992">
    <property type="term" value="F:hydroxylysine kinase activity"/>
    <property type="evidence" value="ECO:0007669"/>
    <property type="project" value="UniProtKB-EC"/>
</dbReference>
<comment type="catalytic activity">
    <reaction evidence="5">
        <text>(5R)-5-hydroxy-L-lysine + GTP = (5R)-5-phosphooxy-L-lysine + GDP + H(+)</text>
        <dbReference type="Rhea" id="RHEA:19049"/>
        <dbReference type="ChEBI" id="CHEBI:15378"/>
        <dbReference type="ChEBI" id="CHEBI:37565"/>
        <dbReference type="ChEBI" id="CHEBI:57882"/>
        <dbReference type="ChEBI" id="CHEBI:58189"/>
        <dbReference type="ChEBI" id="CHEBI:58357"/>
        <dbReference type="EC" id="2.7.1.81"/>
    </reaction>
</comment>
<feature type="domain" description="Aminoglycoside phosphotransferase" evidence="9">
    <location>
        <begin position="41"/>
        <end position="275"/>
    </location>
</feature>
<keyword evidence="4" id="KW-0418">Kinase</keyword>
<dbReference type="SUPFAM" id="SSF56112">
    <property type="entry name" value="Protein kinase-like (PK-like)"/>
    <property type="match status" value="1"/>
</dbReference>
<protein>
    <recommendedName>
        <fullName evidence="8">Hydroxylysine kinase</fullName>
        <ecNumber evidence="7">2.7.1.81</ecNumber>
    </recommendedName>
</protein>
<dbReference type="InterPro" id="IPR011009">
    <property type="entry name" value="Kinase-like_dom_sf"/>
</dbReference>
<evidence type="ECO:0000256" key="5">
    <source>
        <dbReference type="ARBA" id="ARBA00036820"/>
    </source>
</evidence>
<comment type="caution">
    <text evidence="10">The sequence shown here is derived from an EMBL/GenBank/DDBJ whole genome shotgun (WGS) entry which is preliminary data.</text>
</comment>
<dbReference type="Pfam" id="PF01636">
    <property type="entry name" value="APH"/>
    <property type="match status" value="1"/>
</dbReference>
<dbReference type="EMBL" id="NEVM01000005">
    <property type="protein sequence ID" value="OZI30326.1"/>
    <property type="molecule type" value="Genomic_DNA"/>
</dbReference>